<evidence type="ECO:0000259" key="18">
    <source>
        <dbReference type="PROSITE" id="PS50134"/>
    </source>
</evidence>
<dbReference type="Gene3D" id="2.10.110.40">
    <property type="match status" value="1"/>
</dbReference>
<feature type="region of interest" description="Disordered" evidence="16">
    <location>
        <begin position="805"/>
        <end position="830"/>
    </location>
</feature>
<evidence type="ECO:0000259" key="17">
    <source>
        <dbReference type="PROSITE" id="PS50014"/>
    </source>
</evidence>
<evidence type="ECO:0000259" key="19">
    <source>
        <dbReference type="PROSITE" id="PS50952"/>
    </source>
</evidence>
<comment type="caution">
    <text evidence="20">The sequence shown here is derived from an EMBL/GenBank/DDBJ whole genome shotgun (WGS) entry which is preliminary data.</text>
</comment>
<sequence length="1060" mass="115460">MAEQLVDGPPNKRQKIGPPDTPTDNAEFNWKFMEDLDASLPDELVGPGMIPNSDGLTNGETADVASSSSTLQQMLQSNVSLSSGASCTLNSSAISTTVTVSSPNSPSLTTLTSVNSPAVNNSMSSPPQMPVSTSGTPTPATPLTSSSDLHLGSVGLSPAQSSSPLSTINSALQNKARGDARMQVGAQYGNNSLDMNILGNSNAMIGSMNGPSSGSQSIALNTMARGSGAPFPRANMNLTNSGTNQYHNSLPQLQQDQLANNFVNHLGINGSPEQSRVSLGQPGSGLAQPPTADPEKRRLIQQQLVLLLHAHKCQRREQQAQNGAVKPCNLPHCRTMKNVLNHMTTCTAGKTCQVAHCASSRQIISHWKNCLRQDCPVCLPLKHASDNRRAGVTGNVQGMERAYEALGLTLRNGEPRLQQFATNSMMRSDSALGMSADNRSFGETPSTATSSTGSGNRGPKEWHQHVTPDLRNHLVHKLVTAIFPTPVHDPAALRDRRMGNLVSYARKVEGDMYETANSREEYYHLLAEKIYKIQKELEEKRQRRLHQQMRVNPIGGGQGTRNVKNNFNDNPRFFKLLSFAQFNGDVANSQIPTAAAAAQAQAAAVAAAQQHRQPSFDVSPATTMQSQNNPAQVSSMTSPPLQGHMSPRLQMAVPSPAGPQTQTTKQQVPNQMSPSGQMMTPPHSQGKTPPRESGKNLGNVNTQEHSPASQGDLSNSSGYVSATESKPTLQSQMAIIKTEPATPPPPSQPQGGQIKGGGWLQNCEKIIFNVKTVLLVQFIKNVAPKRTFCVSNLIPSIKQTKTLVSPAQSGTNTPQMKQEPHTSPAAQTCSIKPAAPAASTSLSSSSSSIPAPGTMRYPLKKGIFSFVIIFYILTTLSLDNVGTLLGETCCWSLLELKGLCMVVFVFLPEELRQALVPTLENLYKQEPESLPFRQPVDPKLLGCLDYFDIVKQPMDLSTIKRKLDAGQYNNPWEYCDDVWLMFDNAWLYNRKTSRVYKYCTKLSEVFEQEIDPVMKSLGYCCGRKYIFNPQVLCCYGKHLCTIPRDAFYWTYQNRYDFIHF</sequence>
<dbReference type="PANTHER" id="PTHR13808:SF1">
    <property type="entry name" value="HISTONE ACETYLTRANSFERASE"/>
    <property type="match status" value="1"/>
</dbReference>
<feature type="compositionally biased region" description="Polar residues" evidence="16">
    <location>
        <begin position="620"/>
        <end position="640"/>
    </location>
</feature>
<evidence type="ECO:0000256" key="14">
    <source>
        <dbReference type="PROSITE-ProRule" id="PRU00035"/>
    </source>
</evidence>
<dbReference type="Pfam" id="PF00439">
    <property type="entry name" value="Bromodomain"/>
    <property type="match status" value="1"/>
</dbReference>
<evidence type="ECO:0000256" key="16">
    <source>
        <dbReference type="SAM" id="MobiDB-lite"/>
    </source>
</evidence>
<comment type="catalytic activity">
    <reaction evidence="13">
        <text>L-lysyl-[protein] + acetyl-CoA = N(6)-acetyl-L-lysyl-[protein] + CoA + H(+)</text>
        <dbReference type="Rhea" id="RHEA:45948"/>
        <dbReference type="Rhea" id="RHEA-COMP:9752"/>
        <dbReference type="Rhea" id="RHEA-COMP:10731"/>
        <dbReference type="ChEBI" id="CHEBI:15378"/>
        <dbReference type="ChEBI" id="CHEBI:29969"/>
        <dbReference type="ChEBI" id="CHEBI:57287"/>
        <dbReference type="ChEBI" id="CHEBI:57288"/>
        <dbReference type="ChEBI" id="CHEBI:61930"/>
        <dbReference type="EC" id="2.3.1.48"/>
    </reaction>
</comment>
<feature type="region of interest" description="Disordered" evidence="16">
    <location>
        <begin position="611"/>
        <end position="729"/>
    </location>
</feature>
<dbReference type="SUPFAM" id="SSF47040">
    <property type="entry name" value="Kix domain of CBP (creb binding protein)"/>
    <property type="match status" value="1"/>
</dbReference>
<dbReference type="InterPro" id="IPR013178">
    <property type="entry name" value="Histone_AcTrfase_Rtt109/CBP"/>
</dbReference>
<dbReference type="PANTHER" id="PTHR13808">
    <property type="entry name" value="CBP/P300-RELATED"/>
    <property type="match status" value="1"/>
</dbReference>
<feature type="region of interest" description="Disordered" evidence="16">
    <location>
        <begin position="1"/>
        <end position="26"/>
    </location>
</feature>
<dbReference type="PROSITE" id="PS00633">
    <property type="entry name" value="BROMODOMAIN_1"/>
    <property type="match status" value="1"/>
</dbReference>
<evidence type="ECO:0000256" key="15">
    <source>
        <dbReference type="PROSITE-ProRule" id="PRU00203"/>
    </source>
</evidence>
<feature type="non-terminal residue" evidence="20">
    <location>
        <position position="1060"/>
    </location>
</feature>
<evidence type="ECO:0000256" key="10">
    <source>
        <dbReference type="ARBA" id="ARBA00023117"/>
    </source>
</evidence>
<dbReference type="PRINTS" id="PR00503">
    <property type="entry name" value="BROMODOMAIN"/>
</dbReference>
<feature type="compositionally biased region" description="Polar residues" evidence="16">
    <location>
        <begin position="805"/>
        <end position="816"/>
    </location>
</feature>
<keyword evidence="11" id="KW-0804">Transcription</keyword>
<evidence type="ECO:0000256" key="1">
    <source>
        <dbReference type="ARBA" id="ARBA00004123"/>
    </source>
</evidence>
<feature type="compositionally biased region" description="Polar residues" evidence="16">
    <location>
        <begin position="696"/>
        <end position="729"/>
    </location>
</feature>
<feature type="compositionally biased region" description="Low complexity" evidence="16">
    <location>
        <begin position="130"/>
        <end position="147"/>
    </location>
</feature>
<dbReference type="CDD" id="cd05495">
    <property type="entry name" value="Bromo_cbp_like"/>
    <property type="match status" value="1"/>
</dbReference>
<feature type="zinc finger region" description="TAZ-type" evidence="15">
    <location>
        <begin position="293"/>
        <end position="381"/>
    </location>
</feature>
<feature type="domain" description="KIX" evidence="19">
    <location>
        <begin position="457"/>
        <end position="538"/>
    </location>
</feature>
<evidence type="ECO:0000313" key="20">
    <source>
        <dbReference type="EMBL" id="CAH3022590.1"/>
    </source>
</evidence>
<dbReference type="Gene3D" id="1.20.920.10">
    <property type="entry name" value="Bromodomain-like"/>
    <property type="match status" value="1"/>
</dbReference>
<feature type="compositionally biased region" description="Low complexity" evidence="16">
    <location>
        <begin position="98"/>
        <end position="117"/>
    </location>
</feature>
<feature type="domain" description="TAZ-type" evidence="18">
    <location>
        <begin position="293"/>
        <end position="381"/>
    </location>
</feature>
<keyword evidence="21" id="KW-1185">Reference proteome</keyword>
<dbReference type="SMART" id="SM00297">
    <property type="entry name" value="BROMO"/>
    <property type="match status" value="1"/>
</dbReference>
<keyword evidence="9" id="KW-0805">Transcription regulation</keyword>
<dbReference type="InterPro" id="IPR010303">
    <property type="entry name" value="RING_CBP-p300"/>
</dbReference>
<evidence type="ECO:0000256" key="2">
    <source>
        <dbReference type="ARBA" id="ARBA00013184"/>
    </source>
</evidence>
<evidence type="ECO:0000256" key="12">
    <source>
        <dbReference type="ARBA" id="ARBA00023242"/>
    </source>
</evidence>
<dbReference type="Gene3D" id="1.10.246.20">
    <property type="entry name" value="Coactivator CBP, KIX domain"/>
    <property type="match status" value="1"/>
</dbReference>
<feature type="region of interest" description="Disordered" evidence="16">
    <location>
        <begin position="98"/>
        <end position="166"/>
    </location>
</feature>
<dbReference type="PROSITE" id="PS50014">
    <property type="entry name" value="BROMODOMAIN_2"/>
    <property type="match status" value="1"/>
</dbReference>
<evidence type="ECO:0000256" key="7">
    <source>
        <dbReference type="ARBA" id="ARBA00022833"/>
    </source>
</evidence>
<keyword evidence="3" id="KW-0808">Transferase</keyword>
<evidence type="ECO:0000256" key="6">
    <source>
        <dbReference type="ARBA" id="ARBA00022771"/>
    </source>
</evidence>
<proteinExistence type="predicted"/>
<evidence type="ECO:0000256" key="13">
    <source>
        <dbReference type="ARBA" id="ARBA00048017"/>
    </source>
</evidence>
<dbReference type="InterPro" id="IPR036427">
    <property type="entry name" value="Bromodomain-like_sf"/>
</dbReference>
<gene>
    <name evidence="20" type="ORF">PEVE_00016137</name>
</gene>
<dbReference type="InterPro" id="IPR000197">
    <property type="entry name" value="Znf_TAZ"/>
</dbReference>
<keyword evidence="10 14" id="KW-0103">Bromodomain</keyword>
<dbReference type="InterPro" id="IPR001487">
    <property type="entry name" value="Bromodomain"/>
</dbReference>
<dbReference type="Pfam" id="PF02135">
    <property type="entry name" value="zf-TAZ"/>
    <property type="match status" value="1"/>
</dbReference>
<reference evidence="20 21" key="1">
    <citation type="submission" date="2022-05" db="EMBL/GenBank/DDBJ databases">
        <authorList>
            <consortium name="Genoscope - CEA"/>
            <person name="William W."/>
        </authorList>
    </citation>
    <scope>NUCLEOTIDE SEQUENCE [LARGE SCALE GENOMIC DNA]</scope>
</reference>
<dbReference type="Pfam" id="PF02172">
    <property type="entry name" value="KIX"/>
    <property type="match status" value="1"/>
</dbReference>
<evidence type="ECO:0000256" key="4">
    <source>
        <dbReference type="ARBA" id="ARBA00022723"/>
    </source>
</evidence>
<dbReference type="InterPro" id="IPR038547">
    <property type="entry name" value="RING_CBP-p300_sf"/>
</dbReference>
<dbReference type="Proteomes" id="UP001159427">
    <property type="component" value="Unassembled WGS sequence"/>
</dbReference>
<evidence type="ECO:0000256" key="8">
    <source>
        <dbReference type="ARBA" id="ARBA00022853"/>
    </source>
</evidence>
<dbReference type="SUPFAM" id="SSF57933">
    <property type="entry name" value="TAZ domain"/>
    <property type="match status" value="1"/>
</dbReference>
<dbReference type="Pfam" id="PF06001">
    <property type="entry name" value="RING_CBP-p300"/>
    <property type="match status" value="1"/>
</dbReference>
<evidence type="ECO:0000313" key="21">
    <source>
        <dbReference type="Proteomes" id="UP001159427"/>
    </source>
</evidence>
<accession>A0ABN8M2F0</accession>
<organism evidence="20 21">
    <name type="scientific">Porites evermanni</name>
    <dbReference type="NCBI Taxonomy" id="104178"/>
    <lineage>
        <taxon>Eukaryota</taxon>
        <taxon>Metazoa</taxon>
        <taxon>Cnidaria</taxon>
        <taxon>Anthozoa</taxon>
        <taxon>Hexacorallia</taxon>
        <taxon>Scleractinia</taxon>
        <taxon>Fungiina</taxon>
        <taxon>Poritidae</taxon>
        <taxon>Porites</taxon>
    </lineage>
</organism>
<comment type="subcellular location">
    <subcellularLocation>
        <location evidence="1">Nucleus</location>
    </subcellularLocation>
</comment>
<dbReference type="InterPro" id="IPR035898">
    <property type="entry name" value="TAZ_dom_sf"/>
</dbReference>
<protein>
    <recommendedName>
        <fullName evidence="2">histone acetyltransferase</fullName>
        <ecNumber evidence="2">2.3.1.48</ecNumber>
    </recommendedName>
</protein>
<name>A0ABN8M2F0_9CNID</name>
<dbReference type="SMART" id="SM00551">
    <property type="entry name" value="ZnF_TAZ"/>
    <property type="match status" value="1"/>
</dbReference>
<dbReference type="PROSITE" id="PS50952">
    <property type="entry name" value="KIX"/>
    <property type="match status" value="1"/>
</dbReference>
<keyword evidence="12" id="KW-0539">Nucleus</keyword>
<dbReference type="SUPFAM" id="SSF47370">
    <property type="entry name" value="Bromodomain"/>
    <property type="match status" value="1"/>
</dbReference>
<keyword evidence="5" id="KW-0677">Repeat</keyword>
<feature type="region of interest" description="Disordered" evidence="16">
    <location>
        <begin position="269"/>
        <end position="294"/>
    </location>
</feature>
<dbReference type="InterPro" id="IPR003101">
    <property type="entry name" value="KIX_dom"/>
</dbReference>
<keyword evidence="6 15" id="KW-0863">Zinc-finger</keyword>
<feature type="compositionally biased region" description="Polar residues" evidence="16">
    <location>
        <begin position="658"/>
        <end position="687"/>
    </location>
</feature>
<dbReference type="InterPro" id="IPR036529">
    <property type="entry name" value="KIX_dom_sf"/>
</dbReference>
<evidence type="ECO:0000256" key="9">
    <source>
        <dbReference type="ARBA" id="ARBA00023015"/>
    </source>
</evidence>
<evidence type="ECO:0000256" key="5">
    <source>
        <dbReference type="ARBA" id="ARBA00022737"/>
    </source>
</evidence>
<dbReference type="InterPro" id="IPR018359">
    <property type="entry name" value="Bromodomain_CS"/>
</dbReference>
<dbReference type="PROSITE" id="PS50134">
    <property type="entry name" value="ZF_TAZ"/>
    <property type="match status" value="1"/>
</dbReference>
<feature type="region of interest" description="Disordered" evidence="16">
    <location>
        <begin position="432"/>
        <end position="464"/>
    </location>
</feature>
<feature type="domain" description="Bromo" evidence="17">
    <location>
        <begin position="924"/>
        <end position="996"/>
    </location>
</feature>
<dbReference type="EMBL" id="CALNXI010000226">
    <property type="protein sequence ID" value="CAH3022590.1"/>
    <property type="molecule type" value="Genomic_DNA"/>
</dbReference>
<keyword evidence="4 15" id="KW-0479">Metal-binding</keyword>
<evidence type="ECO:0000256" key="11">
    <source>
        <dbReference type="ARBA" id="ARBA00023163"/>
    </source>
</evidence>
<evidence type="ECO:0000256" key="3">
    <source>
        <dbReference type="ARBA" id="ARBA00022679"/>
    </source>
</evidence>
<keyword evidence="7 15" id="KW-0862">Zinc</keyword>
<feature type="compositionally biased region" description="Low complexity" evidence="16">
    <location>
        <begin position="442"/>
        <end position="454"/>
    </location>
</feature>
<keyword evidence="8" id="KW-0156">Chromatin regulator</keyword>
<dbReference type="Gene3D" id="1.20.1020.10">
    <property type="entry name" value="TAZ domain"/>
    <property type="match status" value="1"/>
</dbReference>
<dbReference type="EC" id="2.3.1.48" evidence="2"/>